<dbReference type="RefSeq" id="XP_040656601.1">
    <property type="nucleotide sequence ID" value="XM_040801568.1"/>
</dbReference>
<dbReference type="GeneID" id="63716899"/>
<proteinExistence type="predicted"/>
<feature type="chain" id="PRO_5007580700" evidence="1">
    <location>
        <begin position="21"/>
        <end position="62"/>
    </location>
</feature>
<evidence type="ECO:0000313" key="3">
    <source>
        <dbReference type="Proteomes" id="UP000076580"/>
    </source>
</evidence>
<dbReference type="Proteomes" id="UP000076580">
    <property type="component" value="Chromosome 02"/>
</dbReference>
<accession>A0A151GJI6</accession>
<keyword evidence="1" id="KW-0732">Signal</keyword>
<comment type="caution">
    <text evidence="2">The sequence shown here is derived from an EMBL/GenBank/DDBJ whole genome shotgun (WGS) entry which is preliminary data.</text>
</comment>
<gene>
    <name evidence="2" type="ORF">DCS_04256</name>
</gene>
<feature type="signal peptide" evidence="1">
    <location>
        <begin position="1"/>
        <end position="20"/>
    </location>
</feature>
<protein>
    <submittedName>
        <fullName evidence="2">Uncharacterized protein</fullName>
    </submittedName>
</protein>
<dbReference type="AlphaFoldDB" id="A0A151GJI6"/>
<evidence type="ECO:0000313" key="2">
    <source>
        <dbReference type="EMBL" id="KYK57249.1"/>
    </source>
</evidence>
<name>A0A151GJI6_DRECN</name>
<organism evidence="2 3">
    <name type="scientific">Drechmeria coniospora</name>
    <name type="common">Nematophagous fungus</name>
    <name type="synonym">Meria coniospora</name>
    <dbReference type="NCBI Taxonomy" id="98403"/>
    <lineage>
        <taxon>Eukaryota</taxon>
        <taxon>Fungi</taxon>
        <taxon>Dikarya</taxon>
        <taxon>Ascomycota</taxon>
        <taxon>Pezizomycotina</taxon>
        <taxon>Sordariomycetes</taxon>
        <taxon>Hypocreomycetidae</taxon>
        <taxon>Hypocreales</taxon>
        <taxon>Ophiocordycipitaceae</taxon>
        <taxon>Drechmeria</taxon>
    </lineage>
</organism>
<reference evidence="2 3" key="1">
    <citation type="journal article" date="2016" name="Sci. Rep.">
        <title>Insights into Adaptations to a Near-Obligate Nematode Endoparasitic Lifestyle from the Finished Genome of Drechmeria coniospora.</title>
        <authorList>
            <person name="Zhang L."/>
            <person name="Zhou Z."/>
            <person name="Guo Q."/>
            <person name="Fokkens L."/>
            <person name="Miskei M."/>
            <person name="Pocsi I."/>
            <person name="Zhang W."/>
            <person name="Chen M."/>
            <person name="Wang L."/>
            <person name="Sun Y."/>
            <person name="Donzelli B.G."/>
            <person name="Gibson D.M."/>
            <person name="Nelson D.R."/>
            <person name="Luo J.G."/>
            <person name="Rep M."/>
            <person name="Liu H."/>
            <person name="Yang S."/>
            <person name="Wang J."/>
            <person name="Krasnoff S.B."/>
            <person name="Xu Y."/>
            <person name="Molnar I."/>
            <person name="Lin M."/>
        </authorList>
    </citation>
    <scope>NUCLEOTIDE SEQUENCE [LARGE SCALE GENOMIC DNA]</scope>
    <source>
        <strain evidence="2 3">ARSEF 6962</strain>
    </source>
</reference>
<evidence type="ECO:0000256" key="1">
    <source>
        <dbReference type="SAM" id="SignalP"/>
    </source>
</evidence>
<dbReference type="InParanoid" id="A0A151GJI6"/>
<sequence>MQFNMAIAFFVAGLASVGLAAPSEAFVCPPQVACQRRAGCTFRVKECVICKPECRIGTQSEE</sequence>
<dbReference type="EMBL" id="LAYC01000002">
    <property type="protein sequence ID" value="KYK57249.1"/>
    <property type="molecule type" value="Genomic_DNA"/>
</dbReference>
<keyword evidence="3" id="KW-1185">Reference proteome</keyword>